<gene>
    <name evidence="3" type="ORF">XTALMG727_0521</name>
</gene>
<proteinExistence type="predicted"/>
<dbReference type="SUPFAM" id="SSF54106">
    <property type="entry name" value="LysM domain"/>
    <property type="match status" value="1"/>
</dbReference>
<dbReference type="EMBL" id="CXOI01000006">
    <property type="protein sequence ID" value="CTP83106.1"/>
    <property type="molecule type" value="Genomic_DNA"/>
</dbReference>
<dbReference type="Pfam" id="PF01476">
    <property type="entry name" value="LysM"/>
    <property type="match status" value="1"/>
</dbReference>
<dbReference type="PROSITE" id="PS51782">
    <property type="entry name" value="LYSM"/>
    <property type="match status" value="1"/>
</dbReference>
<accession>A0A0K2ZCP2</accession>
<keyword evidence="1" id="KW-0732">Signal</keyword>
<dbReference type="InterPro" id="IPR052196">
    <property type="entry name" value="Bact_Kbp"/>
</dbReference>
<feature type="signal peptide" evidence="1">
    <location>
        <begin position="1"/>
        <end position="26"/>
    </location>
</feature>
<evidence type="ECO:0000256" key="1">
    <source>
        <dbReference type="SAM" id="SignalP"/>
    </source>
</evidence>
<name>A0A0K2ZCP2_9XANT</name>
<dbReference type="Proteomes" id="UP000046187">
    <property type="component" value="Unassembled WGS sequence"/>
</dbReference>
<dbReference type="InterPro" id="IPR018392">
    <property type="entry name" value="LysM"/>
</dbReference>
<dbReference type="CDD" id="cd00118">
    <property type="entry name" value="LysM"/>
    <property type="match status" value="1"/>
</dbReference>
<evidence type="ECO:0000313" key="4">
    <source>
        <dbReference type="Proteomes" id="UP000046187"/>
    </source>
</evidence>
<evidence type="ECO:0000313" key="3">
    <source>
        <dbReference type="EMBL" id="CTP83106.1"/>
    </source>
</evidence>
<dbReference type="Gene3D" id="3.10.350.10">
    <property type="entry name" value="LysM domain"/>
    <property type="match status" value="1"/>
</dbReference>
<organism evidence="3 4">
    <name type="scientific">Xanthomonas graminis pv. arrhenatheri LMG 727</name>
    <dbReference type="NCBI Taxonomy" id="1195923"/>
    <lineage>
        <taxon>Bacteria</taxon>
        <taxon>Pseudomonadati</taxon>
        <taxon>Pseudomonadota</taxon>
        <taxon>Gammaproteobacteria</taxon>
        <taxon>Lysobacterales</taxon>
        <taxon>Lysobacteraceae</taxon>
        <taxon>Xanthomonas</taxon>
        <taxon>Xanthomonas translucens group</taxon>
        <taxon>Xanthomonas graminis</taxon>
    </lineage>
</organism>
<protein>
    <submittedName>
        <fullName evidence="3">Peptidoglycan-binding protein, lysm containing domain</fullName>
    </submittedName>
</protein>
<dbReference type="PANTHER" id="PTHR34700">
    <property type="entry name" value="POTASSIUM BINDING PROTEIN KBP"/>
    <property type="match status" value="1"/>
</dbReference>
<reference evidence="4" key="1">
    <citation type="submission" date="2015-07" db="EMBL/GenBank/DDBJ databases">
        <authorList>
            <person name="Wibberg D."/>
        </authorList>
    </citation>
    <scope>NUCLEOTIDE SEQUENCE [LARGE SCALE GENOMIC DNA]</scope>
</reference>
<dbReference type="RefSeq" id="WP_053834125.1">
    <property type="nucleotide sequence ID" value="NZ_CXOI01000006.1"/>
</dbReference>
<keyword evidence="4" id="KW-1185">Reference proteome</keyword>
<dbReference type="AlphaFoldDB" id="A0A0K2ZCP2"/>
<dbReference type="SMART" id="SM00257">
    <property type="entry name" value="LysM"/>
    <property type="match status" value="1"/>
</dbReference>
<dbReference type="PANTHER" id="PTHR34700:SF4">
    <property type="entry name" value="PHAGE-LIKE ELEMENT PBSX PROTEIN XKDP"/>
    <property type="match status" value="1"/>
</dbReference>
<feature type="chain" id="PRO_5005492026" evidence="1">
    <location>
        <begin position="27"/>
        <end position="378"/>
    </location>
</feature>
<dbReference type="InterPro" id="IPR036779">
    <property type="entry name" value="LysM_dom_sf"/>
</dbReference>
<evidence type="ECO:0000259" key="2">
    <source>
        <dbReference type="PROSITE" id="PS51782"/>
    </source>
</evidence>
<feature type="domain" description="LysM" evidence="2">
    <location>
        <begin position="31"/>
        <end position="79"/>
    </location>
</feature>
<sequence length="378" mass="41143">MFNRLRTVVAVAMLTVATYAASASMAAEHPDTYVVRKGDTLWDIAGRFLGKPWLWPEIWQANPQVHNPHLIYPGDVLSLAYLDRVARATVKPGPRQDAPIDAIPLSDVEPFLKNLRVADSIDGLPYVVGVEDNRLRATAGQLVYATGLSAPQTGQRYALVRPTVRYELPRLSDDLNAEGRSTPGTGNLWQTFVPPDTKRRETLGYELAQVNVGTVTRVSADASQATTLLLQDSAREVRAGDRLIAVEAQPYDLQFVPHPPSAQALEAGLRVLAVADAFSAAGPRDVIAISGGSREGIDNGTVVSLWRHGTRVNDRVQRPNTSRADDGFSGGRGTVALPDEYAAHAMVFRTFDKVSYALVMDGIKPTRIGYDVKHPDAR</sequence>